<reference evidence="2" key="1">
    <citation type="journal article" date="2019" name="Sci. Rep.">
        <title>Draft genome of Tanacetum cinerariifolium, the natural source of mosquito coil.</title>
        <authorList>
            <person name="Yamashiro T."/>
            <person name="Shiraishi A."/>
            <person name="Satake H."/>
            <person name="Nakayama K."/>
        </authorList>
    </citation>
    <scope>NUCLEOTIDE SEQUENCE</scope>
</reference>
<feature type="compositionally biased region" description="Polar residues" evidence="1">
    <location>
        <begin position="12"/>
        <end position="22"/>
    </location>
</feature>
<dbReference type="AlphaFoldDB" id="A0A6L2LZI5"/>
<gene>
    <name evidence="2" type="ORF">Tci_037710</name>
</gene>
<name>A0A6L2LZI5_TANCI</name>
<sequence>MEHDAEKPESAVNLSPSSSALSGEQDGMSKKKDKGKSPVEYFTGNRDLNADFKDYSKDSSNDVSAAGLIVPTAGQNYSNSTNLFSVASLSNTNTSPTHGKLSLKVASQLSDNSDMLEMEDIAYSDNENVGAEADFNNLENLITFRDWLCIMYRLICDLDLVTIGWASLGRVTMFLGIAALTGLTAVIDTGLD</sequence>
<accession>A0A6L2LZI5</accession>
<evidence type="ECO:0000313" key="2">
    <source>
        <dbReference type="EMBL" id="GEU65732.1"/>
    </source>
</evidence>
<comment type="caution">
    <text evidence="2">The sequence shown here is derived from an EMBL/GenBank/DDBJ whole genome shotgun (WGS) entry which is preliminary data.</text>
</comment>
<feature type="region of interest" description="Disordered" evidence="1">
    <location>
        <begin position="1"/>
        <end position="43"/>
    </location>
</feature>
<organism evidence="2">
    <name type="scientific">Tanacetum cinerariifolium</name>
    <name type="common">Dalmatian daisy</name>
    <name type="synonym">Chrysanthemum cinerariifolium</name>
    <dbReference type="NCBI Taxonomy" id="118510"/>
    <lineage>
        <taxon>Eukaryota</taxon>
        <taxon>Viridiplantae</taxon>
        <taxon>Streptophyta</taxon>
        <taxon>Embryophyta</taxon>
        <taxon>Tracheophyta</taxon>
        <taxon>Spermatophyta</taxon>
        <taxon>Magnoliopsida</taxon>
        <taxon>eudicotyledons</taxon>
        <taxon>Gunneridae</taxon>
        <taxon>Pentapetalae</taxon>
        <taxon>asterids</taxon>
        <taxon>campanulids</taxon>
        <taxon>Asterales</taxon>
        <taxon>Asteraceae</taxon>
        <taxon>Asteroideae</taxon>
        <taxon>Anthemideae</taxon>
        <taxon>Anthemidinae</taxon>
        <taxon>Tanacetum</taxon>
    </lineage>
</organism>
<dbReference type="EMBL" id="BKCJ010005257">
    <property type="protein sequence ID" value="GEU65732.1"/>
    <property type="molecule type" value="Genomic_DNA"/>
</dbReference>
<protein>
    <submittedName>
        <fullName evidence="2">Uncharacterized protein</fullName>
    </submittedName>
</protein>
<proteinExistence type="predicted"/>
<evidence type="ECO:0000256" key="1">
    <source>
        <dbReference type="SAM" id="MobiDB-lite"/>
    </source>
</evidence>